<dbReference type="SUPFAM" id="SSF50998">
    <property type="entry name" value="Quinoprotein alcohol dehydrogenase-like"/>
    <property type="match status" value="1"/>
</dbReference>
<dbReference type="RefSeq" id="WP_323721880.1">
    <property type="nucleotide sequence ID" value="NZ_CP110343.1"/>
</dbReference>
<proteinExistence type="predicted"/>
<feature type="domain" description="Pyrrolo-quinoline quinone repeat" evidence="1">
    <location>
        <begin position="113"/>
        <end position="223"/>
    </location>
</feature>
<dbReference type="Proteomes" id="UP001325140">
    <property type="component" value="Chromosome"/>
</dbReference>
<keyword evidence="3" id="KW-1185">Reference proteome</keyword>
<gene>
    <name evidence="2" type="ORF">Fokcrypt_00423</name>
</gene>
<protein>
    <submittedName>
        <fullName evidence="2">Outer membrane protein assembly factor BamB</fullName>
    </submittedName>
</protein>
<dbReference type="PANTHER" id="PTHR34512:SF30">
    <property type="entry name" value="OUTER MEMBRANE PROTEIN ASSEMBLY FACTOR BAMB"/>
    <property type="match status" value="1"/>
</dbReference>
<evidence type="ECO:0000313" key="3">
    <source>
        <dbReference type="Proteomes" id="UP001325140"/>
    </source>
</evidence>
<dbReference type="InterPro" id="IPR011047">
    <property type="entry name" value="Quinoprotein_ADH-like_sf"/>
</dbReference>
<dbReference type="Gene3D" id="2.130.10.10">
    <property type="entry name" value="YVTN repeat-like/Quinoprotein amine dehydrogenase"/>
    <property type="match status" value="1"/>
</dbReference>
<accession>A0ABZ0UP49</accession>
<name>A0ABZ0UP49_9RICK</name>
<evidence type="ECO:0000259" key="1">
    <source>
        <dbReference type="Pfam" id="PF13360"/>
    </source>
</evidence>
<dbReference type="PANTHER" id="PTHR34512">
    <property type="entry name" value="CELL SURFACE PROTEIN"/>
    <property type="match status" value="1"/>
</dbReference>
<dbReference type="InterPro" id="IPR015943">
    <property type="entry name" value="WD40/YVTN_repeat-like_dom_sf"/>
</dbReference>
<sequence length="477" mass="53793">MRKISILLLSVLLVVGCSSIENLMEGRKKTIQGEKIEVFSPYGIINTSNTCNILDYPPQTSIYRQTININAKFEWNANYIARKFKCLSNIAYSNNSTPIITNSQNIVVMDMHGSLTCYSLNGNMIWNNETFLKKNKQKSSKQILQIGYHTYVGASISYNESENAIYSTDTFGSIMKTDAKKGTTLWYSTYHNPLITTPQFFDDFVITASINSEVVLFDKNNGKMLLAIPKEEGTIIKEIYNNNIIVTPLTKSSALIAVQTPLNGGIKIYKINITQTEKDKTFNISTIYSPATEFFSQDSAIISTRYNEYTQSILQYKTGYIVAKKDGTVEYYDVERSDVLWRKFYHPTTSIVGAGDLGYFINANTTLLAIKLCDGSIQWKYTLKHEKEAPKSIIARIKDTFSSDTIYSHPVIAGNRVVLRDSSDSCLTFDMLTGNLLSTESLFPSFHEAPIFQNGMMFLKNSYHILALYPKNIAITS</sequence>
<organism evidence="2 3">
    <name type="scientific">Candidatus Fokinia crypta</name>
    <dbReference type="NCBI Taxonomy" id="1920990"/>
    <lineage>
        <taxon>Bacteria</taxon>
        <taxon>Pseudomonadati</taxon>
        <taxon>Pseudomonadota</taxon>
        <taxon>Alphaproteobacteria</taxon>
        <taxon>Rickettsiales</taxon>
        <taxon>Candidatus Midichloriaceae</taxon>
        <taxon>Candidatus Fokinia</taxon>
    </lineage>
</organism>
<dbReference type="EMBL" id="CP110343">
    <property type="protein sequence ID" value="WPX97899.1"/>
    <property type="molecule type" value="Genomic_DNA"/>
</dbReference>
<dbReference type="PROSITE" id="PS51257">
    <property type="entry name" value="PROKAR_LIPOPROTEIN"/>
    <property type="match status" value="1"/>
</dbReference>
<feature type="domain" description="Pyrrolo-quinoline quinone repeat" evidence="1">
    <location>
        <begin position="320"/>
        <end position="381"/>
    </location>
</feature>
<reference evidence="2" key="1">
    <citation type="submission" date="2022-10" db="EMBL/GenBank/DDBJ databases">
        <title>Host association and intracellularity evolved multiple times independently in the Rickettsiales.</title>
        <authorList>
            <person name="Castelli M."/>
            <person name="Nardi T."/>
            <person name="Gammuto L."/>
            <person name="Bellinzona G."/>
            <person name="Sabaneyeva E."/>
            <person name="Potekhin A."/>
            <person name="Serra V."/>
            <person name="Petroni G."/>
            <person name="Sassera D."/>
        </authorList>
    </citation>
    <scope>NUCLEOTIDE SEQUENCE [LARGE SCALE GENOMIC DNA]</scope>
    <source>
        <strain evidence="2">US_Bl 11III1</strain>
    </source>
</reference>
<dbReference type="Pfam" id="PF13360">
    <property type="entry name" value="PQQ_2"/>
    <property type="match status" value="2"/>
</dbReference>
<evidence type="ECO:0000313" key="2">
    <source>
        <dbReference type="EMBL" id="WPX97899.1"/>
    </source>
</evidence>
<dbReference type="InterPro" id="IPR002372">
    <property type="entry name" value="PQQ_rpt_dom"/>
</dbReference>